<dbReference type="EnsemblMetazoa" id="AALFPA23_015266.R22149">
    <property type="protein sequence ID" value="AALFPA23_015266.P22149"/>
    <property type="gene ID" value="AALFPA23_015266"/>
</dbReference>
<keyword evidence="1" id="KW-0479">Metal-binding</keyword>
<dbReference type="InterPro" id="IPR005312">
    <property type="entry name" value="DUF1759"/>
</dbReference>
<dbReference type="GeneID" id="134291194"/>
<feature type="domain" description="CCHC-type" evidence="3">
    <location>
        <begin position="303"/>
        <end position="317"/>
    </location>
</feature>
<dbReference type="SUPFAM" id="SSF57756">
    <property type="entry name" value="Retrovirus zinc finger-like domains"/>
    <property type="match status" value="1"/>
</dbReference>
<feature type="region of interest" description="Disordered" evidence="2">
    <location>
        <begin position="333"/>
        <end position="366"/>
    </location>
</feature>
<reference evidence="4" key="2">
    <citation type="submission" date="2025-05" db="UniProtKB">
        <authorList>
            <consortium name="EnsemblMetazoa"/>
        </authorList>
    </citation>
    <scope>IDENTIFICATION</scope>
    <source>
        <strain evidence="4">Foshan</strain>
    </source>
</reference>
<dbReference type="RefSeq" id="XP_062714643.1">
    <property type="nucleotide sequence ID" value="XM_062858659.1"/>
</dbReference>
<dbReference type="Proteomes" id="UP000069940">
    <property type="component" value="Unassembled WGS sequence"/>
</dbReference>
<keyword evidence="5" id="KW-1185">Reference proteome</keyword>
<dbReference type="PANTHER" id="PTHR47331">
    <property type="entry name" value="PHD-TYPE DOMAIN-CONTAINING PROTEIN"/>
    <property type="match status" value="1"/>
</dbReference>
<sequence>MIHPLSLIQCITSFLHYSLGKNELYVDVQTMIANQQKPMASEVLSQNANASGLQPRPQVVNSVPHLQVPLPTFDGKLENWYAFKSMFHTVMNRYPNESPAIKLYHLKNSLIGEASGKIDQDIINNNDYDSAWRMLEDAYEDQRLIIDTHIDALFNLPKITKENGEELRKLVESCSKHVDALKNHDLPVEGLSEMMLINIINKRLDRETRKQWESSLSRDDQPSYDELIDFLKDRSRVLQKLSSHAQPSQTQPVAKSKQQKVFVQTNKDICPCCSGSHNIYKCESFKKLSIPERFEKVKRAGLCFNCLRAGHRTMDCKTDKQCKTCSKRHHSYLHNERVEDPKKPNDSSHPKNPAQETKIEPDSGNPVEARAVTCCTQTKMATKQIFLSTAKVLVSGSGNVTTTCRALLDCCSESNLITKKLAEKLNIKPSVIDPPIAICGLNGMTTSTNQIIQTKVSSRDGKFFAVLDFLVTPAITELPSGKIDTYSWPLPAGIELADPSFNIPDEVDMIIGAEVFYDVLRQGRLKIGSDFPVLAETTFGWVVSGPVKTVQATSRRRRICQMNTTQEDINRTLTRFWELEAGYVTNKMTAEERTVEQHFEETHCRNSEGRYVVRLPFNDLQNQLGNSYEYAKLRCSRLISSFSKNPSKQIAYTEFMNEYRQLGHMQEVSDNPDRGYFLPHHAVYKESSSTTKTRVVFDASAATTSGVSLNDTQLVQVHPDDRQYQRIVWLNDKGELATFELTTVTYGCSSAPYLATRSLIQLAADEGEDFPLAARAVKKDSYIDDFITGGRTAIEVVQMYEQLKEMLKRGGFGVHKFCSNSPEVLRAIPDELQEKKWILSRQS</sequence>
<accession>A0ABM1Z5G3</accession>
<name>A0ABM1Z5G3_AEDAL</name>
<dbReference type="SUPFAM" id="SSF56672">
    <property type="entry name" value="DNA/RNA polymerases"/>
    <property type="match status" value="1"/>
</dbReference>
<feature type="compositionally biased region" description="Basic and acidic residues" evidence="2">
    <location>
        <begin position="333"/>
        <end position="349"/>
    </location>
</feature>
<evidence type="ECO:0000259" key="3">
    <source>
        <dbReference type="PROSITE" id="PS50158"/>
    </source>
</evidence>
<dbReference type="InterPro" id="IPR001878">
    <property type="entry name" value="Znf_CCHC"/>
</dbReference>
<evidence type="ECO:0000256" key="1">
    <source>
        <dbReference type="PROSITE-ProRule" id="PRU00047"/>
    </source>
</evidence>
<dbReference type="InterPro" id="IPR043502">
    <property type="entry name" value="DNA/RNA_pol_sf"/>
</dbReference>
<protein>
    <recommendedName>
        <fullName evidence="3">CCHC-type domain-containing protein</fullName>
    </recommendedName>
</protein>
<evidence type="ECO:0000313" key="5">
    <source>
        <dbReference type="Proteomes" id="UP000069940"/>
    </source>
</evidence>
<evidence type="ECO:0000313" key="4">
    <source>
        <dbReference type="EnsemblMetazoa" id="AALFPA23_015266.P22149"/>
    </source>
</evidence>
<dbReference type="PANTHER" id="PTHR47331:SF5">
    <property type="entry name" value="RIBONUCLEASE H"/>
    <property type="match status" value="1"/>
</dbReference>
<keyword evidence="1" id="KW-0862">Zinc</keyword>
<proteinExistence type="predicted"/>
<organism evidence="4 5">
    <name type="scientific">Aedes albopictus</name>
    <name type="common">Asian tiger mosquito</name>
    <name type="synonym">Stegomyia albopicta</name>
    <dbReference type="NCBI Taxonomy" id="7160"/>
    <lineage>
        <taxon>Eukaryota</taxon>
        <taxon>Metazoa</taxon>
        <taxon>Ecdysozoa</taxon>
        <taxon>Arthropoda</taxon>
        <taxon>Hexapoda</taxon>
        <taxon>Insecta</taxon>
        <taxon>Pterygota</taxon>
        <taxon>Neoptera</taxon>
        <taxon>Endopterygota</taxon>
        <taxon>Diptera</taxon>
        <taxon>Nematocera</taxon>
        <taxon>Culicoidea</taxon>
        <taxon>Culicidae</taxon>
        <taxon>Culicinae</taxon>
        <taxon>Aedini</taxon>
        <taxon>Aedes</taxon>
        <taxon>Stegomyia</taxon>
    </lineage>
</organism>
<dbReference type="Gene3D" id="2.40.70.10">
    <property type="entry name" value="Acid Proteases"/>
    <property type="match status" value="1"/>
</dbReference>
<evidence type="ECO:0000256" key="2">
    <source>
        <dbReference type="SAM" id="MobiDB-lite"/>
    </source>
</evidence>
<dbReference type="PROSITE" id="PS50158">
    <property type="entry name" value="ZF_CCHC"/>
    <property type="match status" value="1"/>
</dbReference>
<reference evidence="5" key="1">
    <citation type="journal article" date="2015" name="Proc. Natl. Acad. Sci. U.S.A.">
        <title>Genome sequence of the Asian Tiger mosquito, Aedes albopictus, reveals insights into its biology, genetics, and evolution.</title>
        <authorList>
            <person name="Chen X.G."/>
            <person name="Jiang X."/>
            <person name="Gu J."/>
            <person name="Xu M."/>
            <person name="Wu Y."/>
            <person name="Deng Y."/>
            <person name="Zhang C."/>
            <person name="Bonizzoni M."/>
            <person name="Dermauw W."/>
            <person name="Vontas J."/>
            <person name="Armbruster P."/>
            <person name="Huang X."/>
            <person name="Yang Y."/>
            <person name="Zhang H."/>
            <person name="He W."/>
            <person name="Peng H."/>
            <person name="Liu Y."/>
            <person name="Wu K."/>
            <person name="Chen J."/>
            <person name="Lirakis M."/>
            <person name="Topalis P."/>
            <person name="Van Leeuwen T."/>
            <person name="Hall A.B."/>
            <person name="Jiang X."/>
            <person name="Thorpe C."/>
            <person name="Mueller R.L."/>
            <person name="Sun C."/>
            <person name="Waterhouse R.M."/>
            <person name="Yan G."/>
            <person name="Tu Z.J."/>
            <person name="Fang X."/>
            <person name="James A.A."/>
        </authorList>
    </citation>
    <scope>NUCLEOTIDE SEQUENCE [LARGE SCALE GENOMIC DNA]</scope>
    <source>
        <strain evidence="5">Foshan</strain>
    </source>
</reference>
<dbReference type="InterPro" id="IPR021109">
    <property type="entry name" value="Peptidase_aspartic_dom_sf"/>
</dbReference>
<dbReference type="CDD" id="cd00303">
    <property type="entry name" value="retropepsin_like"/>
    <property type="match status" value="1"/>
</dbReference>
<dbReference type="Pfam" id="PF03564">
    <property type="entry name" value="DUF1759"/>
    <property type="match status" value="1"/>
</dbReference>
<keyword evidence="1" id="KW-0863">Zinc-finger</keyword>
<dbReference type="InterPro" id="IPR036875">
    <property type="entry name" value="Znf_CCHC_sf"/>
</dbReference>